<reference evidence="5 6" key="1">
    <citation type="submission" date="2017-05" db="EMBL/GenBank/DDBJ databases">
        <title>Genomic insights into alkan degradation activity of Oleiphilus messinensis.</title>
        <authorList>
            <person name="Kozyavkin S.A."/>
            <person name="Slesarev A.I."/>
            <person name="Golyshin P.N."/>
            <person name="Korzhenkov A."/>
            <person name="Golyshina O.N."/>
            <person name="Toshchakov S.V."/>
        </authorList>
    </citation>
    <scope>NUCLEOTIDE SEQUENCE [LARGE SCALE GENOMIC DNA]</scope>
    <source>
        <strain evidence="5 6">ME102</strain>
    </source>
</reference>
<name>A0A1Y0IDF4_9GAMM</name>
<dbReference type="Proteomes" id="UP000196027">
    <property type="component" value="Chromosome"/>
</dbReference>
<dbReference type="Gene3D" id="1.10.287.950">
    <property type="entry name" value="Methyl-accepting chemotaxis protein"/>
    <property type="match status" value="1"/>
</dbReference>
<dbReference type="OrthoDB" id="5675566at2"/>
<dbReference type="EMBL" id="CP021425">
    <property type="protein sequence ID" value="ARU58471.1"/>
    <property type="molecule type" value="Genomic_DNA"/>
</dbReference>
<dbReference type="AlphaFoldDB" id="A0A1Y0IDF4"/>
<evidence type="ECO:0000259" key="4">
    <source>
        <dbReference type="PROSITE" id="PS50111"/>
    </source>
</evidence>
<gene>
    <name evidence="5" type="ORF">OLMES_4475</name>
</gene>
<keyword evidence="6" id="KW-1185">Reference proteome</keyword>
<accession>A0A1Y0IDF4</accession>
<dbReference type="Pfam" id="PF00015">
    <property type="entry name" value="MCPsignal"/>
    <property type="match status" value="1"/>
</dbReference>
<sequence>MALNAAIEAARAGESGRGFAVVADEVRTLATKTHESAEEIETMIHQLQEGASNAVVVMKTANGSAAEGVQQVQTAMTALNEIDQEISNINDLSALMRSISEDQSKAAEEINATVLNISHLADNSSHQASETSKVSQTLRQLANQLDELVSAFKIQ</sequence>
<evidence type="ECO:0000256" key="1">
    <source>
        <dbReference type="ARBA" id="ARBA00004370"/>
    </source>
</evidence>
<keyword evidence="2 3" id="KW-0807">Transducer</keyword>
<feature type="domain" description="Methyl-accepting transducer" evidence="4">
    <location>
        <begin position="1"/>
        <end position="118"/>
    </location>
</feature>
<protein>
    <recommendedName>
        <fullName evidence="4">Methyl-accepting transducer domain-containing protein</fullName>
    </recommendedName>
</protein>
<dbReference type="SMART" id="SM00283">
    <property type="entry name" value="MA"/>
    <property type="match status" value="1"/>
</dbReference>
<dbReference type="KEGG" id="ome:OLMES_4475"/>
<proteinExistence type="predicted"/>
<dbReference type="GO" id="GO:0007165">
    <property type="term" value="P:signal transduction"/>
    <property type="evidence" value="ECO:0007669"/>
    <property type="project" value="UniProtKB-KW"/>
</dbReference>
<dbReference type="PANTHER" id="PTHR32089:SF112">
    <property type="entry name" value="LYSOZYME-LIKE PROTEIN-RELATED"/>
    <property type="match status" value="1"/>
</dbReference>
<evidence type="ECO:0000313" key="5">
    <source>
        <dbReference type="EMBL" id="ARU58471.1"/>
    </source>
</evidence>
<evidence type="ECO:0000256" key="3">
    <source>
        <dbReference type="PROSITE-ProRule" id="PRU00284"/>
    </source>
</evidence>
<evidence type="ECO:0000256" key="2">
    <source>
        <dbReference type="ARBA" id="ARBA00023224"/>
    </source>
</evidence>
<comment type="subcellular location">
    <subcellularLocation>
        <location evidence="1">Membrane</location>
    </subcellularLocation>
</comment>
<dbReference type="GO" id="GO:0006935">
    <property type="term" value="P:chemotaxis"/>
    <property type="evidence" value="ECO:0007669"/>
    <property type="project" value="UniProtKB-ARBA"/>
</dbReference>
<dbReference type="PANTHER" id="PTHR32089">
    <property type="entry name" value="METHYL-ACCEPTING CHEMOTAXIS PROTEIN MCPB"/>
    <property type="match status" value="1"/>
</dbReference>
<dbReference type="GO" id="GO:0016020">
    <property type="term" value="C:membrane"/>
    <property type="evidence" value="ECO:0007669"/>
    <property type="project" value="UniProtKB-SubCell"/>
</dbReference>
<evidence type="ECO:0000313" key="6">
    <source>
        <dbReference type="Proteomes" id="UP000196027"/>
    </source>
</evidence>
<dbReference type="SUPFAM" id="SSF58104">
    <property type="entry name" value="Methyl-accepting chemotaxis protein (MCP) signaling domain"/>
    <property type="match status" value="1"/>
</dbReference>
<dbReference type="InterPro" id="IPR004089">
    <property type="entry name" value="MCPsignal_dom"/>
</dbReference>
<organism evidence="5 6">
    <name type="scientific">Oleiphilus messinensis</name>
    <dbReference type="NCBI Taxonomy" id="141451"/>
    <lineage>
        <taxon>Bacteria</taxon>
        <taxon>Pseudomonadati</taxon>
        <taxon>Pseudomonadota</taxon>
        <taxon>Gammaproteobacteria</taxon>
        <taxon>Oceanospirillales</taxon>
        <taxon>Oleiphilaceae</taxon>
        <taxon>Oleiphilus</taxon>
    </lineage>
</organism>
<dbReference type="PROSITE" id="PS50111">
    <property type="entry name" value="CHEMOTAXIS_TRANSDUC_2"/>
    <property type="match status" value="1"/>
</dbReference>